<keyword evidence="1" id="KW-1133">Transmembrane helix</keyword>
<keyword evidence="1" id="KW-0812">Transmembrane</keyword>
<dbReference type="InParanoid" id="A0A2T2ZSS4"/>
<keyword evidence="2" id="KW-0732">Signal</keyword>
<accession>A0A2T2ZSS4</accession>
<dbReference type="EMBL" id="KZ678770">
    <property type="protein sequence ID" value="PSR75418.1"/>
    <property type="molecule type" value="Genomic_DNA"/>
</dbReference>
<evidence type="ECO:0000313" key="3">
    <source>
        <dbReference type="EMBL" id="PSR75418.1"/>
    </source>
</evidence>
<evidence type="ECO:0000256" key="1">
    <source>
        <dbReference type="SAM" id="Phobius"/>
    </source>
</evidence>
<sequence length="77" mass="8251">MTVLQLKLFLLLLCAPSSSSFITLFCWLAPTTPPPSHNTATALFLTSCLLSHLTHPPAVAVAVAVAFVDFRPSRLVS</sequence>
<keyword evidence="4" id="KW-1185">Reference proteome</keyword>
<reference evidence="3 4" key="1">
    <citation type="journal article" date="2018" name="Mycol. Prog.">
        <title>Coniella lustricola, a new species from submerged detritus.</title>
        <authorList>
            <person name="Raudabaugh D.B."/>
            <person name="Iturriaga T."/>
            <person name="Carver A."/>
            <person name="Mondo S."/>
            <person name="Pangilinan J."/>
            <person name="Lipzen A."/>
            <person name="He G."/>
            <person name="Amirebrahimi M."/>
            <person name="Grigoriev I.V."/>
            <person name="Miller A.N."/>
        </authorList>
    </citation>
    <scope>NUCLEOTIDE SEQUENCE [LARGE SCALE GENOMIC DNA]</scope>
    <source>
        <strain evidence="3 4">B22-T-1</strain>
    </source>
</reference>
<feature type="chain" id="PRO_5044855077" description="Secreted peptide" evidence="2">
    <location>
        <begin position="21"/>
        <end position="77"/>
    </location>
</feature>
<evidence type="ECO:0000256" key="2">
    <source>
        <dbReference type="SAM" id="SignalP"/>
    </source>
</evidence>
<dbReference type="AlphaFoldDB" id="A0A2T2ZSS4"/>
<feature type="signal peptide" evidence="2">
    <location>
        <begin position="1"/>
        <end position="20"/>
    </location>
</feature>
<name>A0A2T2ZSS4_9PEZI</name>
<keyword evidence="1" id="KW-0472">Membrane</keyword>
<protein>
    <recommendedName>
        <fullName evidence="5">Secreted peptide</fullName>
    </recommendedName>
</protein>
<feature type="transmembrane region" description="Helical" evidence="1">
    <location>
        <begin position="43"/>
        <end position="68"/>
    </location>
</feature>
<organism evidence="3 4">
    <name type="scientific">Coniella lustricola</name>
    <dbReference type="NCBI Taxonomy" id="2025994"/>
    <lineage>
        <taxon>Eukaryota</taxon>
        <taxon>Fungi</taxon>
        <taxon>Dikarya</taxon>
        <taxon>Ascomycota</taxon>
        <taxon>Pezizomycotina</taxon>
        <taxon>Sordariomycetes</taxon>
        <taxon>Sordariomycetidae</taxon>
        <taxon>Diaporthales</taxon>
        <taxon>Schizoparmaceae</taxon>
        <taxon>Coniella</taxon>
    </lineage>
</organism>
<evidence type="ECO:0000313" key="4">
    <source>
        <dbReference type="Proteomes" id="UP000241462"/>
    </source>
</evidence>
<evidence type="ECO:0008006" key="5">
    <source>
        <dbReference type="Google" id="ProtNLM"/>
    </source>
</evidence>
<gene>
    <name evidence="3" type="ORF">BD289DRAFT_447778</name>
</gene>
<dbReference type="Proteomes" id="UP000241462">
    <property type="component" value="Unassembled WGS sequence"/>
</dbReference>
<proteinExistence type="predicted"/>